<comment type="subunit">
    <text evidence="9">Component of the Sec protein translocase complex. Heterotrimer consisting of SecY, SecE and SecG subunits. The heterotrimers can form oligomers, although 1 heterotrimer is thought to be able to translocate proteins. Interacts with the ribosome. Interacts with SecDF, and other proteins may be involved. Interacts with SecA.</text>
</comment>
<dbReference type="EMBL" id="MHMY01000009">
    <property type="protein sequence ID" value="OGZ35599.1"/>
    <property type="molecule type" value="Genomic_DNA"/>
</dbReference>
<evidence type="ECO:0000256" key="3">
    <source>
        <dbReference type="ARBA" id="ARBA00022475"/>
    </source>
</evidence>
<dbReference type="GO" id="GO:0043952">
    <property type="term" value="P:protein transport by the Sec complex"/>
    <property type="evidence" value="ECO:0007669"/>
    <property type="project" value="UniProtKB-UniRule"/>
</dbReference>
<evidence type="ECO:0000256" key="8">
    <source>
        <dbReference type="ARBA" id="ARBA00023136"/>
    </source>
</evidence>
<dbReference type="InterPro" id="IPR001901">
    <property type="entry name" value="Translocase_SecE/Sec61-g"/>
</dbReference>
<keyword evidence="3 9" id="KW-1003">Cell membrane</keyword>
<protein>
    <recommendedName>
        <fullName evidence="9">Protein translocase subunit SecE</fullName>
    </recommendedName>
</protein>
<evidence type="ECO:0000256" key="9">
    <source>
        <dbReference type="HAMAP-Rule" id="MF_00422"/>
    </source>
</evidence>
<keyword evidence="6 9" id="KW-1133">Transmembrane helix</keyword>
<evidence type="ECO:0000256" key="4">
    <source>
        <dbReference type="ARBA" id="ARBA00022692"/>
    </source>
</evidence>
<dbReference type="InterPro" id="IPR005807">
    <property type="entry name" value="SecE_bac"/>
</dbReference>
<evidence type="ECO:0000313" key="10">
    <source>
        <dbReference type="EMBL" id="OGZ35599.1"/>
    </source>
</evidence>
<dbReference type="NCBIfam" id="TIGR00964">
    <property type="entry name" value="secE_bact"/>
    <property type="match status" value="1"/>
</dbReference>
<dbReference type="GO" id="GO:0065002">
    <property type="term" value="P:intracellular protein transmembrane transport"/>
    <property type="evidence" value="ECO:0007669"/>
    <property type="project" value="UniProtKB-UniRule"/>
</dbReference>
<keyword evidence="5 9" id="KW-0653">Protein transport</keyword>
<evidence type="ECO:0000256" key="5">
    <source>
        <dbReference type="ARBA" id="ARBA00022927"/>
    </source>
</evidence>
<dbReference type="AlphaFoldDB" id="A0A1G2FC07"/>
<evidence type="ECO:0000256" key="2">
    <source>
        <dbReference type="ARBA" id="ARBA00022448"/>
    </source>
</evidence>
<proteinExistence type="inferred from homology"/>
<sequence length="66" mass="7573">MNITSLPSKAINFLKEVRIELKRVTWPTRQDTIKYTLIVIGFSLAVAAFLGGLDFLFTWLLNKFVI</sequence>
<dbReference type="GO" id="GO:0008320">
    <property type="term" value="F:protein transmembrane transporter activity"/>
    <property type="evidence" value="ECO:0007669"/>
    <property type="project" value="UniProtKB-UniRule"/>
</dbReference>
<evidence type="ECO:0000256" key="7">
    <source>
        <dbReference type="ARBA" id="ARBA00023010"/>
    </source>
</evidence>
<keyword evidence="7 9" id="KW-0811">Translocation</keyword>
<evidence type="ECO:0000256" key="1">
    <source>
        <dbReference type="ARBA" id="ARBA00004370"/>
    </source>
</evidence>
<dbReference type="GO" id="GO:0006605">
    <property type="term" value="P:protein targeting"/>
    <property type="evidence" value="ECO:0007669"/>
    <property type="project" value="UniProtKB-UniRule"/>
</dbReference>
<dbReference type="Gene3D" id="1.20.5.1030">
    <property type="entry name" value="Preprotein translocase secy subunit"/>
    <property type="match status" value="1"/>
</dbReference>
<comment type="subcellular location">
    <subcellularLocation>
        <location evidence="9">Cell membrane</location>
        <topology evidence="9">Single-pass membrane protein</topology>
    </subcellularLocation>
    <subcellularLocation>
        <location evidence="1">Membrane</location>
    </subcellularLocation>
</comment>
<dbReference type="PANTHER" id="PTHR33910">
    <property type="entry name" value="PROTEIN TRANSLOCASE SUBUNIT SECE"/>
    <property type="match status" value="1"/>
</dbReference>
<organism evidence="10 11">
    <name type="scientific">Candidatus Portnoybacteria bacterium RIFCSPHIGHO2_01_FULL_40_12b</name>
    <dbReference type="NCBI Taxonomy" id="1801994"/>
    <lineage>
        <taxon>Bacteria</taxon>
        <taxon>Candidatus Portnoyibacteriota</taxon>
    </lineage>
</organism>
<dbReference type="PANTHER" id="PTHR33910:SF1">
    <property type="entry name" value="PROTEIN TRANSLOCASE SUBUNIT SECE"/>
    <property type="match status" value="1"/>
</dbReference>
<dbReference type="HAMAP" id="MF_00422">
    <property type="entry name" value="SecE"/>
    <property type="match status" value="1"/>
</dbReference>
<evidence type="ECO:0000256" key="6">
    <source>
        <dbReference type="ARBA" id="ARBA00022989"/>
    </source>
</evidence>
<feature type="transmembrane region" description="Helical" evidence="9">
    <location>
        <begin position="35"/>
        <end position="61"/>
    </location>
</feature>
<dbReference type="InterPro" id="IPR038379">
    <property type="entry name" value="SecE_sf"/>
</dbReference>
<comment type="caution">
    <text evidence="10">The sequence shown here is derived from an EMBL/GenBank/DDBJ whole genome shotgun (WGS) entry which is preliminary data.</text>
</comment>
<dbReference type="GO" id="GO:0009306">
    <property type="term" value="P:protein secretion"/>
    <property type="evidence" value="ECO:0007669"/>
    <property type="project" value="UniProtKB-UniRule"/>
</dbReference>
<keyword evidence="4 9" id="KW-0812">Transmembrane</keyword>
<comment type="similarity">
    <text evidence="9">Belongs to the SecE/SEC61-gamma family.</text>
</comment>
<dbReference type="Pfam" id="PF00584">
    <property type="entry name" value="SecE"/>
    <property type="match status" value="1"/>
</dbReference>
<gene>
    <name evidence="9" type="primary">secE</name>
    <name evidence="10" type="ORF">A2815_01940</name>
</gene>
<comment type="function">
    <text evidence="9">Essential subunit of the Sec protein translocation channel SecYEG. Clamps together the 2 halves of SecY. May contact the channel plug during translocation.</text>
</comment>
<reference evidence="10 11" key="1">
    <citation type="journal article" date="2016" name="Nat. Commun.">
        <title>Thousands of microbial genomes shed light on interconnected biogeochemical processes in an aquifer system.</title>
        <authorList>
            <person name="Anantharaman K."/>
            <person name="Brown C.T."/>
            <person name="Hug L.A."/>
            <person name="Sharon I."/>
            <person name="Castelle C.J."/>
            <person name="Probst A.J."/>
            <person name="Thomas B.C."/>
            <person name="Singh A."/>
            <person name="Wilkins M.J."/>
            <person name="Karaoz U."/>
            <person name="Brodie E.L."/>
            <person name="Williams K.H."/>
            <person name="Hubbard S.S."/>
            <person name="Banfield J.F."/>
        </authorList>
    </citation>
    <scope>NUCLEOTIDE SEQUENCE [LARGE SCALE GENOMIC DNA]</scope>
</reference>
<dbReference type="GO" id="GO:0005886">
    <property type="term" value="C:plasma membrane"/>
    <property type="evidence" value="ECO:0007669"/>
    <property type="project" value="UniProtKB-SubCell"/>
</dbReference>
<evidence type="ECO:0000313" key="11">
    <source>
        <dbReference type="Proteomes" id="UP000176974"/>
    </source>
</evidence>
<name>A0A1G2FC07_9BACT</name>
<accession>A0A1G2FC07</accession>
<dbReference type="Proteomes" id="UP000176974">
    <property type="component" value="Unassembled WGS sequence"/>
</dbReference>
<keyword evidence="2 9" id="KW-0813">Transport</keyword>
<keyword evidence="8 9" id="KW-0472">Membrane</keyword>